<organism evidence="3 4">
    <name type="scientific">Sinobacterium norvegicum</name>
    <dbReference type="NCBI Taxonomy" id="1641715"/>
    <lineage>
        <taxon>Bacteria</taxon>
        <taxon>Pseudomonadati</taxon>
        <taxon>Pseudomonadota</taxon>
        <taxon>Gammaproteobacteria</taxon>
        <taxon>Cellvibrionales</taxon>
        <taxon>Spongiibacteraceae</taxon>
        <taxon>Sinobacterium</taxon>
    </lineage>
</organism>
<dbReference type="Gene3D" id="1.10.8.80">
    <property type="entry name" value="Magnesium chelatase subunit I, C-Terminal domain"/>
    <property type="match status" value="1"/>
</dbReference>
<evidence type="ECO:0000313" key="4">
    <source>
        <dbReference type="Proteomes" id="UP000838100"/>
    </source>
</evidence>
<protein>
    <recommendedName>
        <fullName evidence="2">AAA+ ATPase domain-containing protein</fullName>
    </recommendedName>
</protein>
<evidence type="ECO:0000313" key="3">
    <source>
        <dbReference type="EMBL" id="CAH0993373.1"/>
    </source>
</evidence>
<dbReference type="SUPFAM" id="SSF52540">
    <property type="entry name" value="P-loop containing nucleoside triphosphate hydrolases"/>
    <property type="match status" value="1"/>
</dbReference>
<dbReference type="Pfam" id="PF17863">
    <property type="entry name" value="AAA_lid_2"/>
    <property type="match status" value="1"/>
</dbReference>
<dbReference type="InterPro" id="IPR011704">
    <property type="entry name" value="ATPase_dyneun-rel_AAA"/>
</dbReference>
<name>A0ABN8ELW6_9GAMM</name>
<dbReference type="SUPFAM" id="SSF53300">
    <property type="entry name" value="vWA-like"/>
    <property type="match status" value="1"/>
</dbReference>
<sequence>MSNYPFTAVVGQTAFKKALILAAINPAVGGVLICGPRGAAKSTLSRAVADVLPSEDAAFVTLPLGASEEMLVGSLDLQKVLDQQQVVFQPGLLAKADGGVLYVDEVNLLPDTLVDQLLDVAASKHNVVERDGVSHQHTTDFVLLGTMNPDEGELRGQLLDRFGFCVQLGNDYTTDQRVDIVTLREQFDADPSAFIDRYQAEQLALKRRLLMAQQRLVDVRCERALRLSIAELCQQAAVDGLRADIVCLQAAKAHAAWQQRTEVIAEDIAAVSELVLNHRRRNIKPPSPPFTRPDHPRDQQSDRSAADQPSSGNEAAGEWGSLSQPVDGDDVSSDVYLAKPVDRQRSERSLEGGKIKGGHMGRQQQSRQLSEKVDWFATLVKNAGRLPLAQLAFKRARSGLDRLHLIVLDTSASVVADKGFLIAKAAAMTIIEQAYLKRERVAIVCFGQQQAYTLMPAVKAPKQCRDFLESIEAGGGTPMQKMLQFVQSFLLDIQRRHPATECQRYLFTDGRSSQSFEQMSVVTNGDLGPCIVFDIEQSAVKRGRCAELAEALAAQYQPLLIA</sequence>
<feature type="domain" description="AAA+ ATPase" evidence="2">
    <location>
        <begin position="27"/>
        <end position="174"/>
    </location>
</feature>
<dbReference type="PANTHER" id="PTHR35023:SF1">
    <property type="entry name" value="MG-PROTOPORPHYRIN IX CHELATASE"/>
    <property type="match status" value="1"/>
</dbReference>
<evidence type="ECO:0000259" key="2">
    <source>
        <dbReference type="SMART" id="SM00382"/>
    </source>
</evidence>
<dbReference type="PANTHER" id="PTHR35023">
    <property type="entry name" value="CHELATASE-RELATED"/>
    <property type="match status" value="1"/>
</dbReference>
<feature type="region of interest" description="Disordered" evidence="1">
    <location>
        <begin position="279"/>
        <end position="367"/>
    </location>
</feature>
<dbReference type="EMBL" id="CAKLPX010000008">
    <property type="protein sequence ID" value="CAH0993373.1"/>
    <property type="molecule type" value="Genomic_DNA"/>
</dbReference>
<feature type="compositionally biased region" description="Basic and acidic residues" evidence="1">
    <location>
        <begin position="292"/>
        <end position="305"/>
    </location>
</feature>
<dbReference type="InterPro" id="IPR027417">
    <property type="entry name" value="P-loop_NTPase"/>
</dbReference>
<dbReference type="InterPro" id="IPR003593">
    <property type="entry name" value="AAA+_ATPase"/>
</dbReference>
<dbReference type="SMART" id="SM00382">
    <property type="entry name" value="AAA"/>
    <property type="match status" value="1"/>
</dbReference>
<dbReference type="Gene3D" id="3.40.50.300">
    <property type="entry name" value="P-loop containing nucleotide triphosphate hydrolases"/>
    <property type="match status" value="1"/>
</dbReference>
<reference evidence="3" key="1">
    <citation type="submission" date="2021-12" db="EMBL/GenBank/DDBJ databases">
        <authorList>
            <person name="Rodrigo-Torres L."/>
            <person name="Arahal R. D."/>
            <person name="Lucena T."/>
        </authorList>
    </citation>
    <scope>NUCLEOTIDE SEQUENCE</scope>
    <source>
        <strain evidence="3">CECT 8267</strain>
    </source>
</reference>
<dbReference type="InterPro" id="IPR041628">
    <property type="entry name" value="ChlI/MoxR_AAA_lid"/>
</dbReference>
<proteinExistence type="predicted"/>
<accession>A0ABN8ELW6</accession>
<dbReference type="InterPro" id="IPR036465">
    <property type="entry name" value="vWFA_dom_sf"/>
</dbReference>
<dbReference type="CDD" id="cd00009">
    <property type="entry name" value="AAA"/>
    <property type="match status" value="1"/>
</dbReference>
<dbReference type="Proteomes" id="UP000838100">
    <property type="component" value="Unassembled WGS sequence"/>
</dbReference>
<dbReference type="Gene3D" id="3.40.50.410">
    <property type="entry name" value="von Willebrand factor, type A domain"/>
    <property type="match status" value="1"/>
</dbReference>
<dbReference type="InterPro" id="IPR002035">
    <property type="entry name" value="VWF_A"/>
</dbReference>
<keyword evidence="4" id="KW-1185">Reference proteome</keyword>
<dbReference type="RefSeq" id="WP_237446053.1">
    <property type="nucleotide sequence ID" value="NZ_CAKLPX010000008.1"/>
</dbReference>
<feature type="compositionally biased region" description="Basic and acidic residues" evidence="1">
    <location>
        <begin position="340"/>
        <end position="354"/>
    </location>
</feature>
<comment type="caution">
    <text evidence="3">The sequence shown here is derived from an EMBL/GenBank/DDBJ whole genome shotgun (WGS) entry which is preliminary data.</text>
</comment>
<dbReference type="Pfam" id="PF07728">
    <property type="entry name" value="AAA_5"/>
    <property type="match status" value="1"/>
</dbReference>
<dbReference type="InterPro" id="IPR052989">
    <property type="entry name" value="Mg-chelatase_DI-like"/>
</dbReference>
<evidence type="ECO:0000256" key="1">
    <source>
        <dbReference type="SAM" id="MobiDB-lite"/>
    </source>
</evidence>
<dbReference type="Pfam" id="PF13519">
    <property type="entry name" value="VWA_2"/>
    <property type="match status" value="1"/>
</dbReference>
<gene>
    <name evidence="3" type="ORF">SIN8267_03522</name>
</gene>